<protein>
    <submittedName>
        <fullName evidence="5">4Fe-4S ferredoxin iron-sulfur binding domain protein</fullName>
    </submittedName>
</protein>
<evidence type="ECO:0000256" key="1">
    <source>
        <dbReference type="ARBA" id="ARBA00022723"/>
    </source>
</evidence>
<dbReference type="GO" id="GO:0046872">
    <property type="term" value="F:metal ion binding"/>
    <property type="evidence" value="ECO:0007669"/>
    <property type="project" value="UniProtKB-KW"/>
</dbReference>
<dbReference type="eggNOG" id="COG1149">
    <property type="taxonomic scope" value="Bacteria"/>
</dbReference>
<evidence type="ECO:0000256" key="2">
    <source>
        <dbReference type="ARBA" id="ARBA00023004"/>
    </source>
</evidence>
<keyword evidence="2" id="KW-0408">Iron</keyword>
<keyword evidence="6" id="KW-1185">Reference proteome</keyword>
<dbReference type="InterPro" id="IPR017896">
    <property type="entry name" value="4Fe4S_Fe-S-bd"/>
</dbReference>
<dbReference type="PROSITE" id="PS51379">
    <property type="entry name" value="4FE4S_FER_2"/>
    <property type="match status" value="2"/>
</dbReference>
<name>B8FDF0_DESAL</name>
<dbReference type="PROSITE" id="PS00198">
    <property type="entry name" value="4FE4S_FER_1"/>
    <property type="match status" value="1"/>
</dbReference>
<evidence type="ECO:0000256" key="3">
    <source>
        <dbReference type="ARBA" id="ARBA00023014"/>
    </source>
</evidence>
<dbReference type="HOGENOM" id="CLU_043380_0_0_7"/>
<gene>
    <name evidence="5" type="ordered locus">Dalk_4905</name>
</gene>
<evidence type="ECO:0000313" key="6">
    <source>
        <dbReference type="Proteomes" id="UP000000739"/>
    </source>
</evidence>
<dbReference type="Proteomes" id="UP000000739">
    <property type="component" value="Chromosome"/>
</dbReference>
<dbReference type="KEGG" id="dal:Dalk_4905"/>
<feature type="domain" description="4Fe-4S ferredoxin-type" evidence="4">
    <location>
        <begin position="302"/>
        <end position="331"/>
    </location>
</feature>
<evidence type="ECO:0000259" key="4">
    <source>
        <dbReference type="PROSITE" id="PS51379"/>
    </source>
</evidence>
<accession>B8FDF0</accession>
<dbReference type="EMBL" id="CP001322">
    <property type="protein sequence ID" value="ACL06581.1"/>
    <property type="molecule type" value="Genomic_DNA"/>
</dbReference>
<organism evidence="5 6">
    <name type="scientific">Desulfatibacillum aliphaticivorans</name>
    <dbReference type="NCBI Taxonomy" id="218208"/>
    <lineage>
        <taxon>Bacteria</taxon>
        <taxon>Pseudomonadati</taxon>
        <taxon>Thermodesulfobacteriota</taxon>
        <taxon>Desulfobacteria</taxon>
        <taxon>Desulfobacterales</taxon>
        <taxon>Desulfatibacillaceae</taxon>
        <taxon>Desulfatibacillum</taxon>
    </lineage>
</organism>
<keyword evidence="1" id="KW-0479">Metal-binding</keyword>
<dbReference type="Gene3D" id="3.30.70.20">
    <property type="match status" value="1"/>
</dbReference>
<feature type="domain" description="4Fe-4S ferredoxin-type" evidence="4">
    <location>
        <begin position="274"/>
        <end position="301"/>
    </location>
</feature>
<dbReference type="SUPFAM" id="SSF54862">
    <property type="entry name" value="4Fe-4S ferredoxins"/>
    <property type="match status" value="1"/>
</dbReference>
<evidence type="ECO:0000313" key="5">
    <source>
        <dbReference type="EMBL" id="ACL06581.1"/>
    </source>
</evidence>
<proteinExistence type="predicted"/>
<sequence>MPLSESLQKYAKKLGYPNSKTMEKILSILFGTQEKQTIASLLPGSIDNLAGRACMLPQDVERVIKELRFMGAVCRNHRLSGDEEVFELYPGVIELRDAVLLTPGIDYSMVEMWDHIIREELPETIPLWRKYKVPPALRTIPIEKTVDSRSTVLDIESAAAIVQNAEQIVVLPCVCRSSRHTLNKSPECPAPDDAHICMLINRFGEEALERGIGTAVSKEEALAKLKLAEEAGLVHMTRNNIKSDLSLCNCCSCCCTGLFLINQIKYEAFAPSRFRVTLKEKNCLGCGVCVDRCQFHAIELDEVAKIDPDSCFGCGNCVLTCPAEALILEEIRPREFIRST</sequence>
<dbReference type="AlphaFoldDB" id="B8FDF0"/>
<dbReference type="InterPro" id="IPR017900">
    <property type="entry name" value="4Fe4S_Fe_S_CS"/>
</dbReference>
<dbReference type="RefSeq" id="WP_015949618.1">
    <property type="nucleotide sequence ID" value="NC_011768.1"/>
</dbReference>
<reference evidence="5 6" key="1">
    <citation type="journal article" date="2012" name="Environ. Microbiol.">
        <title>The genome sequence of Desulfatibacillum alkenivorans AK-01: a blueprint for anaerobic alkane oxidation.</title>
        <authorList>
            <person name="Callaghan A.V."/>
            <person name="Morris B.E."/>
            <person name="Pereira I.A."/>
            <person name="McInerney M.J."/>
            <person name="Austin R.N."/>
            <person name="Groves J.T."/>
            <person name="Kukor J.J."/>
            <person name="Suflita J.M."/>
            <person name="Young L.Y."/>
            <person name="Zylstra G.J."/>
            <person name="Wawrik B."/>
        </authorList>
    </citation>
    <scope>NUCLEOTIDE SEQUENCE [LARGE SCALE GENOMIC DNA]</scope>
    <source>
        <strain evidence="5 6">AK-01</strain>
    </source>
</reference>
<dbReference type="GO" id="GO:0051536">
    <property type="term" value="F:iron-sulfur cluster binding"/>
    <property type="evidence" value="ECO:0007669"/>
    <property type="project" value="UniProtKB-KW"/>
</dbReference>
<dbReference type="Pfam" id="PF12838">
    <property type="entry name" value="Fer4_7"/>
    <property type="match status" value="1"/>
</dbReference>
<keyword evidence="3" id="KW-0411">Iron-sulfur</keyword>